<dbReference type="InterPro" id="IPR012340">
    <property type="entry name" value="NA-bd_OB-fold"/>
</dbReference>
<sequence length="628" mass="69766">MVPSHLTNTRVFLDHLLNAQLHQNCVVESFDVTSLNTNVQNDQALQALSEMLDRHINNINTFGLERNSIMTLVKECLNCNIFKWSGSYYSQLRGLAMGQRLAPVLAICFMSRIEEPVLARLPLLYCRYIDDCFIITSTQSEMDECFRILNDQSQYIRLTRETPSNGWLPYLNTQVKVSDGMVSVKWYRKGSSKNILINVKSAHPTAVKRDVVRNMFKTATAVCTDEPPRFCFRTAGTNREITVSEAALCSARARLAAASEGGEQDESDIPSSSNEDSKPPPFDGFVTAGSNTVISVSNAALDAARRRLQAETGGETSPASSLVRKRSTAQQSGFVPPLLKRTSGTYNACLDDEQTKTVLRFLGNVAMPSNAQASFSGHERDVLTRGTVADRYGERVLVEVLTASIPQSISRGSVISIEGATLLRNPDLTLILNDSAFVDMEPNDPETGCLHRLFDTGLFDSSPSEDDFTFDSTALRLIGRLNEFPDNASTVMARICSINYDALVYLGCSSCKRYARRSGDGLAPCQECANRKAKYFYSLHVEISDFSGMVAVHFSDEAAERLIGKPAGAMVKVPKSVLQSRLSSFYYRPMLFRVSLQSSRWFVDDWKELDIPRFKPFLKDIAAQKGFK</sequence>
<evidence type="ECO:0000256" key="1">
    <source>
        <dbReference type="SAM" id="MobiDB-lite"/>
    </source>
</evidence>
<evidence type="ECO:0000313" key="5">
    <source>
        <dbReference type="WBParaSite" id="NBR_0000102501-mRNA-1"/>
    </source>
</evidence>
<dbReference type="SUPFAM" id="SSF50249">
    <property type="entry name" value="Nucleic acid-binding proteins"/>
    <property type="match status" value="1"/>
</dbReference>
<evidence type="ECO:0000313" key="3">
    <source>
        <dbReference type="EMBL" id="VDL64221.1"/>
    </source>
</evidence>
<keyword evidence="4" id="KW-1185">Reference proteome</keyword>
<dbReference type="PANTHER" id="PTHR21301:SF10">
    <property type="entry name" value="REVERSE TRANSCRIPTASE DOMAIN-CONTAINING PROTEIN"/>
    <property type="match status" value="1"/>
</dbReference>
<dbReference type="Pfam" id="PF08646">
    <property type="entry name" value="Rep_fac-A_C"/>
    <property type="match status" value="1"/>
</dbReference>
<organism evidence="5">
    <name type="scientific">Nippostrongylus brasiliensis</name>
    <name type="common">Rat hookworm</name>
    <dbReference type="NCBI Taxonomy" id="27835"/>
    <lineage>
        <taxon>Eukaryota</taxon>
        <taxon>Metazoa</taxon>
        <taxon>Ecdysozoa</taxon>
        <taxon>Nematoda</taxon>
        <taxon>Chromadorea</taxon>
        <taxon>Rhabditida</taxon>
        <taxon>Rhabditina</taxon>
        <taxon>Rhabditomorpha</taxon>
        <taxon>Strongyloidea</taxon>
        <taxon>Heligmosomidae</taxon>
        <taxon>Nippostrongylus</taxon>
    </lineage>
</organism>
<dbReference type="InterPro" id="IPR013955">
    <property type="entry name" value="Rep_factor-A_C"/>
</dbReference>
<dbReference type="CDD" id="cd00304">
    <property type="entry name" value="RT_like"/>
    <property type="match status" value="1"/>
</dbReference>
<dbReference type="Pfam" id="PF00078">
    <property type="entry name" value="RVT_1"/>
    <property type="match status" value="1"/>
</dbReference>
<gene>
    <name evidence="3" type="ORF">NBR_LOCUS1026</name>
</gene>
<dbReference type="InterPro" id="IPR000477">
    <property type="entry name" value="RT_dom"/>
</dbReference>
<proteinExistence type="predicted"/>
<accession>A0A0N4XES3</accession>
<dbReference type="EMBL" id="UYSL01000669">
    <property type="protein sequence ID" value="VDL64221.1"/>
    <property type="molecule type" value="Genomic_DNA"/>
</dbReference>
<dbReference type="Proteomes" id="UP000271162">
    <property type="component" value="Unassembled WGS sequence"/>
</dbReference>
<evidence type="ECO:0000313" key="4">
    <source>
        <dbReference type="Proteomes" id="UP000271162"/>
    </source>
</evidence>
<feature type="domain" description="Reverse transcriptase" evidence="2">
    <location>
        <begin position="1"/>
        <end position="184"/>
    </location>
</feature>
<protein>
    <submittedName>
        <fullName evidence="5">Reverse transcriptase domain-containing protein</fullName>
    </submittedName>
</protein>
<dbReference type="OMA" id="MARICSI"/>
<feature type="region of interest" description="Disordered" evidence="1">
    <location>
        <begin position="307"/>
        <end position="327"/>
    </location>
</feature>
<reference evidence="5" key="1">
    <citation type="submission" date="2017-02" db="UniProtKB">
        <authorList>
            <consortium name="WormBaseParasite"/>
        </authorList>
    </citation>
    <scope>IDENTIFICATION</scope>
</reference>
<reference evidence="3 4" key="2">
    <citation type="submission" date="2018-11" db="EMBL/GenBank/DDBJ databases">
        <authorList>
            <consortium name="Pathogen Informatics"/>
        </authorList>
    </citation>
    <scope>NUCLEOTIDE SEQUENCE [LARGE SCALE GENOMIC DNA]</scope>
</reference>
<dbReference type="PANTHER" id="PTHR21301">
    <property type="entry name" value="REVERSE TRANSCRIPTASE"/>
    <property type="match status" value="1"/>
</dbReference>
<feature type="region of interest" description="Disordered" evidence="1">
    <location>
        <begin position="257"/>
        <end position="287"/>
    </location>
</feature>
<dbReference type="AlphaFoldDB" id="A0A0N4XES3"/>
<dbReference type="Gene3D" id="2.40.50.140">
    <property type="entry name" value="Nucleic acid-binding proteins"/>
    <property type="match status" value="1"/>
</dbReference>
<dbReference type="WBParaSite" id="NBR_0000102501-mRNA-1">
    <property type="protein sequence ID" value="NBR_0000102501-mRNA-1"/>
    <property type="gene ID" value="NBR_0000102501"/>
</dbReference>
<dbReference type="STRING" id="27835.A0A0N4XES3"/>
<evidence type="ECO:0000259" key="2">
    <source>
        <dbReference type="PROSITE" id="PS50878"/>
    </source>
</evidence>
<dbReference type="PROSITE" id="PS50878">
    <property type="entry name" value="RT_POL"/>
    <property type="match status" value="1"/>
</dbReference>
<name>A0A0N4XES3_NIPBR</name>